<evidence type="ECO:0000313" key="12">
    <source>
        <dbReference type="Proteomes" id="UP000245207"/>
    </source>
</evidence>
<evidence type="ECO:0000313" key="11">
    <source>
        <dbReference type="EMBL" id="PWA83466.1"/>
    </source>
</evidence>
<evidence type="ECO:0000256" key="5">
    <source>
        <dbReference type="ARBA" id="ARBA00022737"/>
    </source>
</evidence>
<feature type="signal peptide" evidence="9">
    <location>
        <begin position="1"/>
        <end position="21"/>
    </location>
</feature>
<dbReference type="OrthoDB" id="1600340at2759"/>
<keyword evidence="2" id="KW-0433">Leucine-rich repeat</keyword>
<dbReference type="STRING" id="35608.A0A2U1PCI9"/>
<dbReference type="EMBL" id="PKPP01001347">
    <property type="protein sequence ID" value="PWA83466.1"/>
    <property type="molecule type" value="Genomic_DNA"/>
</dbReference>
<dbReference type="InterPro" id="IPR001611">
    <property type="entry name" value="Leu-rich_rpt"/>
</dbReference>
<evidence type="ECO:0000256" key="6">
    <source>
        <dbReference type="ARBA" id="ARBA00022989"/>
    </source>
</evidence>
<name>A0A2U1PCI9_ARTAN</name>
<evidence type="ECO:0000256" key="4">
    <source>
        <dbReference type="ARBA" id="ARBA00022729"/>
    </source>
</evidence>
<evidence type="ECO:0000256" key="2">
    <source>
        <dbReference type="ARBA" id="ARBA00022614"/>
    </source>
</evidence>
<dbReference type="Proteomes" id="UP000245207">
    <property type="component" value="Unassembled WGS sequence"/>
</dbReference>
<dbReference type="AlphaFoldDB" id="A0A2U1PCI9"/>
<dbReference type="InterPro" id="IPR046956">
    <property type="entry name" value="RLP23-like"/>
</dbReference>
<dbReference type="Pfam" id="PF13855">
    <property type="entry name" value="LRR_8"/>
    <property type="match status" value="1"/>
</dbReference>
<organism evidence="11 12">
    <name type="scientific">Artemisia annua</name>
    <name type="common">Sweet wormwood</name>
    <dbReference type="NCBI Taxonomy" id="35608"/>
    <lineage>
        <taxon>Eukaryota</taxon>
        <taxon>Viridiplantae</taxon>
        <taxon>Streptophyta</taxon>
        <taxon>Embryophyta</taxon>
        <taxon>Tracheophyta</taxon>
        <taxon>Spermatophyta</taxon>
        <taxon>Magnoliopsida</taxon>
        <taxon>eudicotyledons</taxon>
        <taxon>Gunneridae</taxon>
        <taxon>Pentapetalae</taxon>
        <taxon>asterids</taxon>
        <taxon>campanulids</taxon>
        <taxon>Asterales</taxon>
        <taxon>Asteraceae</taxon>
        <taxon>Asteroideae</taxon>
        <taxon>Anthemideae</taxon>
        <taxon>Artemisiinae</taxon>
        <taxon>Artemisia</taxon>
    </lineage>
</organism>
<reference evidence="11 12" key="1">
    <citation type="journal article" date="2018" name="Mol. Plant">
        <title>The genome of Artemisia annua provides insight into the evolution of Asteraceae family and artemisinin biosynthesis.</title>
        <authorList>
            <person name="Shen Q."/>
            <person name="Zhang L."/>
            <person name="Liao Z."/>
            <person name="Wang S."/>
            <person name="Yan T."/>
            <person name="Shi P."/>
            <person name="Liu M."/>
            <person name="Fu X."/>
            <person name="Pan Q."/>
            <person name="Wang Y."/>
            <person name="Lv Z."/>
            <person name="Lu X."/>
            <person name="Zhang F."/>
            <person name="Jiang W."/>
            <person name="Ma Y."/>
            <person name="Chen M."/>
            <person name="Hao X."/>
            <person name="Li L."/>
            <person name="Tang Y."/>
            <person name="Lv G."/>
            <person name="Zhou Y."/>
            <person name="Sun X."/>
            <person name="Brodelius P.E."/>
            <person name="Rose J.K.C."/>
            <person name="Tang K."/>
        </authorList>
    </citation>
    <scope>NUCLEOTIDE SEQUENCE [LARGE SCALE GENOMIC DNA]</scope>
    <source>
        <strain evidence="12">cv. Huhao1</strain>
        <tissue evidence="11">Leaf</tissue>
    </source>
</reference>
<proteinExistence type="predicted"/>
<protein>
    <submittedName>
        <fullName evidence="11">Leucine-rich repeat protein</fullName>
    </submittedName>
</protein>
<sequence length="169" mass="18940">MNTFTFFLLLIVSILCSNCLCNGNLCIENERVALLQFKHDLVDDANRLSSWSSEYIECCSWAGIVCDNVTGHVHELHLRGHDPEQMLGGNVNPSLVSLKQLKYLDLSSNNFNEIQIPSFIGSLGNLRYLNLSMSQFQGGVPYELGNLSMLVVLDLKNGIWLSNYPVKDL</sequence>
<evidence type="ECO:0000256" key="9">
    <source>
        <dbReference type="SAM" id="SignalP"/>
    </source>
</evidence>
<evidence type="ECO:0000259" key="10">
    <source>
        <dbReference type="Pfam" id="PF08263"/>
    </source>
</evidence>
<comment type="subcellular location">
    <subcellularLocation>
        <location evidence="1">Membrane</location>
        <topology evidence="1">Single-pass type I membrane protein</topology>
    </subcellularLocation>
</comment>
<evidence type="ECO:0000256" key="1">
    <source>
        <dbReference type="ARBA" id="ARBA00004479"/>
    </source>
</evidence>
<comment type="caution">
    <text evidence="11">The sequence shown here is derived from an EMBL/GenBank/DDBJ whole genome shotgun (WGS) entry which is preliminary data.</text>
</comment>
<keyword evidence="8" id="KW-0325">Glycoprotein</keyword>
<evidence type="ECO:0000256" key="3">
    <source>
        <dbReference type="ARBA" id="ARBA00022692"/>
    </source>
</evidence>
<keyword evidence="12" id="KW-1185">Reference proteome</keyword>
<accession>A0A2U1PCI9</accession>
<evidence type="ECO:0000256" key="7">
    <source>
        <dbReference type="ARBA" id="ARBA00023136"/>
    </source>
</evidence>
<keyword evidence="6" id="KW-1133">Transmembrane helix</keyword>
<dbReference type="InterPro" id="IPR013210">
    <property type="entry name" value="LRR_N_plant-typ"/>
</dbReference>
<dbReference type="Gene3D" id="3.80.10.10">
    <property type="entry name" value="Ribonuclease Inhibitor"/>
    <property type="match status" value="1"/>
</dbReference>
<feature type="domain" description="Leucine-rich repeat-containing N-terminal plant-type" evidence="10">
    <location>
        <begin position="28"/>
        <end position="67"/>
    </location>
</feature>
<dbReference type="PANTHER" id="PTHR48063:SF98">
    <property type="entry name" value="LRR RECEPTOR-LIKE SERINE_THREONINE-PROTEIN KINASE FLS2"/>
    <property type="match status" value="1"/>
</dbReference>
<dbReference type="PANTHER" id="PTHR48063">
    <property type="entry name" value="LRR RECEPTOR-LIKE KINASE"/>
    <property type="match status" value="1"/>
</dbReference>
<keyword evidence="3" id="KW-0812">Transmembrane</keyword>
<keyword evidence="7" id="KW-0472">Membrane</keyword>
<evidence type="ECO:0000256" key="8">
    <source>
        <dbReference type="ARBA" id="ARBA00023180"/>
    </source>
</evidence>
<feature type="chain" id="PRO_5015687147" evidence="9">
    <location>
        <begin position="22"/>
        <end position="169"/>
    </location>
</feature>
<dbReference type="InterPro" id="IPR032675">
    <property type="entry name" value="LRR_dom_sf"/>
</dbReference>
<dbReference type="GO" id="GO:0016020">
    <property type="term" value="C:membrane"/>
    <property type="evidence" value="ECO:0007669"/>
    <property type="project" value="UniProtKB-SubCell"/>
</dbReference>
<dbReference type="SUPFAM" id="SSF52058">
    <property type="entry name" value="L domain-like"/>
    <property type="match status" value="1"/>
</dbReference>
<keyword evidence="4 9" id="KW-0732">Signal</keyword>
<dbReference type="Pfam" id="PF08263">
    <property type="entry name" value="LRRNT_2"/>
    <property type="match status" value="1"/>
</dbReference>
<gene>
    <name evidence="11" type="ORF">CTI12_AA167020</name>
</gene>
<keyword evidence="5" id="KW-0677">Repeat</keyword>